<dbReference type="Proteomes" id="UP000324800">
    <property type="component" value="Unassembled WGS sequence"/>
</dbReference>
<sequence>MNSYGNFNLVGVADAVVSAVFEQIIASMNLNLIPDMLCLTMIYLA</sequence>
<evidence type="ECO:0000313" key="2">
    <source>
        <dbReference type="Proteomes" id="UP000324800"/>
    </source>
</evidence>
<organism evidence="1 2">
    <name type="scientific">Streblomastix strix</name>
    <dbReference type="NCBI Taxonomy" id="222440"/>
    <lineage>
        <taxon>Eukaryota</taxon>
        <taxon>Metamonada</taxon>
        <taxon>Preaxostyla</taxon>
        <taxon>Oxymonadida</taxon>
        <taxon>Streblomastigidae</taxon>
        <taxon>Streblomastix</taxon>
    </lineage>
</organism>
<feature type="non-terminal residue" evidence="1">
    <location>
        <position position="45"/>
    </location>
</feature>
<gene>
    <name evidence="1" type="ORF">EZS28_023815</name>
</gene>
<name>A0A5J4VDU4_9EUKA</name>
<comment type="caution">
    <text evidence="1">The sequence shown here is derived from an EMBL/GenBank/DDBJ whole genome shotgun (WGS) entry which is preliminary data.</text>
</comment>
<dbReference type="EMBL" id="SNRW01007775">
    <property type="protein sequence ID" value="KAA6380656.1"/>
    <property type="molecule type" value="Genomic_DNA"/>
</dbReference>
<accession>A0A5J4VDU4</accession>
<proteinExistence type="predicted"/>
<protein>
    <submittedName>
        <fullName evidence="1">Uncharacterized protein</fullName>
    </submittedName>
</protein>
<evidence type="ECO:0000313" key="1">
    <source>
        <dbReference type="EMBL" id="KAA6380656.1"/>
    </source>
</evidence>
<reference evidence="1 2" key="1">
    <citation type="submission" date="2019-03" db="EMBL/GenBank/DDBJ databases">
        <title>Single cell metagenomics reveals metabolic interactions within the superorganism composed of flagellate Streblomastix strix and complex community of Bacteroidetes bacteria on its surface.</title>
        <authorList>
            <person name="Treitli S.C."/>
            <person name="Kolisko M."/>
            <person name="Husnik F."/>
            <person name="Keeling P."/>
            <person name="Hampl V."/>
        </authorList>
    </citation>
    <scope>NUCLEOTIDE SEQUENCE [LARGE SCALE GENOMIC DNA]</scope>
    <source>
        <strain evidence="1">ST1C</strain>
    </source>
</reference>
<dbReference type="AlphaFoldDB" id="A0A5J4VDU4"/>